<feature type="domain" description="N-acetyltransferase" evidence="1">
    <location>
        <begin position="2"/>
        <end position="140"/>
    </location>
</feature>
<reference evidence="2" key="1">
    <citation type="submission" date="2022-06" db="EMBL/GenBank/DDBJ databases">
        <title>Genome sequencing of Brevibacillus sp. BB3-R1.</title>
        <authorList>
            <person name="Heo J."/>
            <person name="Lee D."/>
            <person name="Won M."/>
            <person name="Han B.-H."/>
            <person name="Hong S.-B."/>
            <person name="Kwon S.-W."/>
        </authorList>
    </citation>
    <scope>NUCLEOTIDE SEQUENCE</scope>
    <source>
        <strain evidence="2">BB3-R1</strain>
    </source>
</reference>
<dbReference type="CDD" id="cd04301">
    <property type="entry name" value="NAT_SF"/>
    <property type="match status" value="1"/>
</dbReference>
<evidence type="ECO:0000313" key="3">
    <source>
        <dbReference type="Proteomes" id="UP001056500"/>
    </source>
</evidence>
<dbReference type="PROSITE" id="PS51186">
    <property type="entry name" value="GNAT"/>
    <property type="match status" value="1"/>
</dbReference>
<dbReference type="RefSeq" id="WP_251873041.1">
    <property type="nucleotide sequence ID" value="NZ_CP098755.1"/>
</dbReference>
<name>A0ABY4WIU2_9BACL</name>
<dbReference type="Gene3D" id="3.40.630.30">
    <property type="match status" value="1"/>
</dbReference>
<proteinExistence type="predicted"/>
<dbReference type="SUPFAM" id="SSF55729">
    <property type="entry name" value="Acyl-CoA N-acyltransferases (Nat)"/>
    <property type="match status" value="1"/>
</dbReference>
<sequence length="142" mass="15883">MISIRPALVQDVHAICRLDAMLLGSTSRSANLHRWIAQGECHVVTQGHQVCAYAVMNQSFFGQSLVVLLMVDPRNQKQGIGRALLTYLESICPTEKLFVSTNLTNKRMQRLLLTAGYTPCGMIDALDPGDPELFYYKKPPHH</sequence>
<dbReference type="Pfam" id="PF00583">
    <property type="entry name" value="Acetyltransf_1"/>
    <property type="match status" value="1"/>
</dbReference>
<organism evidence="2 3">
    <name type="scientific">Brevibacillus ruminantium</name>
    <dbReference type="NCBI Taxonomy" id="2950604"/>
    <lineage>
        <taxon>Bacteria</taxon>
        <taxon>Bacillati</taxon>
        <taxon>Bacillota</taxon>
        <taxon>Bacilli</taxon>
        <taxon>Bacillales</taxon>
        <taxon>Paenibacillaceae</taxon>
        <taxon>Brevibacillus</taxon>
    </lineage>
</organism>
<keyword evidence="3" id="KW-1185">Reference proteome</keyword>
<gene>
    <name evidence="2" type="ORF">NDK47_00950</name>
</gene>
<protein>
    <submittedName>
        <fullName evidence="2">GNAT family N-acetyltransferase</fullName>
    </submittedName>
</protein>
<evidence type="ECO:0000259" key="1">
    <source>
        <dbReference type="PROSITE" id="PS51186"/>
    </source>
</evidence>
<dbReference type="InterPro" id="IPR016181">
    <property type="entry name" value="Acyl_CoA_acyltransferase"/>
</dbReference>
<dbReference type="EMBL" id="CP098755">
    <property type="protein sequence ID" value="USG65957.1"/>
    <property type="molecule type" value="Genomic_DNA"/>
</dbReference>
<dbReference type="Proteomes" id="UP001056500">
    <property type="component" value="Chromosome"/>
</dbReference>
<accession>A0ABY4WIU2</accession>
<evidence type="ECO:0000313" key="2">
    <source>
        <dbReference type="EMBL" id="USG65957.1"/>
    </source>
</evidence>
<dbReference type="InterPro" id="IPR000182">
    <property type="entry name" value="GNAT_dom"/>
</dbReference>